<dbReference type="CDD" id="cd18579">
    <property type="entry name" value="ABC_6TM_ABCC_D1"/>
    <property type="match status" value="1"/>
</dbReference>
<dbReference type="InterPro" id="IPR003593">
    <property type="entry name" value="AAA+_ATPase"/>
</dbReference>
<feature type="transmembrane region" description="Helical" evidence="10">
    <location>
        <begin position="528"/>
        <end position="549"/>
    </location>
</feature>
<dbReference type="InterPro" id="IPR017871">
    <property type="entry name" value="ABC_transporter-like_CS"/>
</dbReference>
<evidence type="ECO:0000256" key="5">
    <source>
        <dbReference type="ARBA" id="ARBA00022737"/>
    </source>
</evidence>
<dbReference type="SMART" id="SM00382">
    <property type="entry name" value="AAA"/>
    <property type="match status" value="2"/>
</dbReference>
<feature type="transmembrane region" description="Helical" evidence="10">
    <location>
        <begin position="55"/>
        <end position="83"/>
    </location>
</feature>
<dbReference type="FunFam" id="1.20.1560.10:FF:000013">
    <property type="entry name" value="ABC transporter C family member 2"/>
    <property type="match status" value="1"/>
</dbReference>
<dbReference type="SUPFAM" id="SSF52540">
    <property type="entry name" value="P-loop containing nucleoside triphosphate hydrolases"/>
    <property type="match status" value="2"/>
</dbReference>
<keyword evidence="5" id="KW-0677">Repeat</keyword>
<dbReference type="Pfam" id="PF00664">
    <property type="entry name" value="ABC_membrane"/>
    <property type="match status" value="2"/>
</dbReference>
<comment type="caution">
    <text evidence="13">The sequence shown here is derived from an EMBL/GenBank/DDBJ whole genome shotgun (WGS) entry which is preliminary data.</text>
</comment>
<gene>
    <name evidence="13" type="ORF">LPJ64_001206</name>
</gene>
<dbReference type="EMBL" id="JANBOH010000030">
    <property type="protein sequence ID" value="KAJ1647430.1"/>
    <property type="molecule type" value="Genomic_DNA"/>
</dbReference>
<keyword evidence="9 10" id="KW-0472">Membrane</keyword>
<dbReference type="CDD" id="cd03244">
    <property type="entry name" value="ABCC_MRP_domain2"/>
    <property type="match status" value="1"/>
</dbReference>
<feature type="transmembrane region" description="Helical" evidence="10">
    <location>
        <begin position="661"/>
        <end position="694"/>
    </location>
</feature>
<evidence type="ECO:0000256" key="7">
    <source>
        <dbReference type="ARBA" id="ARBA00022840"/>
    </source>
</evidence>
<feature type="transmembrane region" description="Helical" evidence="10">
    <location>
        <begin position="801"/>
        <end position="821"/>
    </location>
</feature>
<keyword evidence="4 10" id="KW-0812">Transmembrane</keyword>
<dbReference type="Pfam" id="PF00005">
    <property type="entry name" value="ABC_tran"/>
    <property type="match status" value="2"/>
</dbReference>
<dbReference type="SUPFAM" id="SSF90123">
    <property type="entry name" value="ABC transporter transmembrane region"/>
    <property type="match status" value="2"/>
</dbReference>
<accession>A0A9W8CK78</accession>
<comment type="similarity">
    <text evidence="2">Belongs to the ABC transporter superfamily. ABCC family. Conjugate transporter (TC 3.A.1.208) subfamily.</text>
</comment>
<feature type="domain" description="ABC transporter" evidence="11">
    <location>
        <begin position="258"/>
        <end position="483"/>
    </location>
</feature>
<keyword evidence="8 10" id="KW-1133">Transmembrane helix</keyword>
<feature type="transmembrane region" description="Helical" evidence="10">
    <location>
        <begin position="156"/>
        <end position="178"/>
    </location>
</feature>
<evidence type="ECO:0000313" key="13">
    <source>
        <dbReference type="EMBL" id="KAJ1647430.1"/>
    </source>
</evidence>
<evidence type="ECO:0000259" key="12">
    <source>
        <dbReference type="PROSITE" id="PS50929"/>
    </source>
</evidence>
<evidence type="ECO:0000256" key="9">
    <source>
        <dbReference type="ARBA" id="ARBA00023136"/>
    </source>
</evidence>
<evidence type="ECO:0000259" key="11">
    <source>
        <dbReference type="PROSITE" id="PS50893"/>
    </source>
</evidence>
<organism evidence="13 14">
    <name type="scientific">Coemansia asiatica</name>
    <dbReference type="NCBI Taxonomy" id="1052880"/>
    <lineage>
        <taxon>Eukaryota</taxon>
        <taxon>Fungi</taxon>
        <taxon>Fungi incertae sedis</taxon>
        <taxon>Zoopagomycota</taxon>
        <taxon>Kickxellomycotina</taxon>
        <taxon>Kickxellomycetes</taxon>
        <taxon>Kickxellales</taxon>
        <taxon>Kickxellaceae</taxon>
        <taxon>Coemansia</taxon>
    </lineage>
</organism>
<dbReference type="PROSITE" id="PS00211">
    <property type="entry name" value="ABC_TRANSPORTER_1"/>
    <property type="match status" value="2"/>
</dbReference>
<dbReference type="Proteomes" id="UP001145021">
    <property type="component" value="Unassembled WGS sequence"/>
</dbReference>
<keyword evidence="14" id="KW-1185">Reference proteome</keyword>
<evidence type="ECO:0000256" key="6">
    <source>
        <dbReference type="ARBA" id="ARBA00022741"/>
    </source>
</evidence>
<evidence type="ECO:0000256" key="2">
    <source>
        <dbReference type="ARBA" id="ARBA00009726"/>
    </source>
</evidence>
<dbReference type="FunFam" id="3.40.50.300:FF:000997">
    <property type="entry name" value="Multidrug resistance-associated protein 1"/>
    <property type="match status" value="1"/>
</dbReference>
<dbReference type="InterPro" id="IPR011527">
    <property type="entry name" value="ABC1_TM_dom"/>
</dbReference>
<protein>
    <submittedName>
        <fullName evidence="13">Uncharacterized protein</fullName>
    </submittedName>
</protein>
<dbReference type="PANTHER" id="PTHR24223:SF443">
    <property type="entry name" value="MULTIDRUG-RESISTANCE LIKE PROTEIN 1, ISOFORM I"/>
    <property type="match status" value="1"/>
</dbReference>
<dbReference type="GO" id="GO:0005524">
    <property type="term" value="F:ATP binding"/>
    <property type="evidence" value="ECO:0007669"/>
    <property type="project" value="UniProtKB-KW"/>
</dbReference>
<dbReference type="PROSITE" id="PS50893">
    <property type="entry name" value="ABC_TRANSPORTER_2"/>
    <property type="match status" value="2"/>
</dbReference>
<dbReference type="InterPro" id="IPR050173">
    <property type="entry name" value="ABC_transporter_C-like"/>
</dbReference>
<feature type="domain" description="ABC transmembrane type-1" evidence="12">
    <location>
        <begin position="7"/>
        <end position="217"/>
    </location>
</feature>
<evidence type="ECO:0000313" key="14">
    <source>
        <dbReference type="Proteomes" id="UP001145021"/>
    </source>
</evidence>
<proteinExistence type="inferred from homology"/>
<dbReference type="InterPro" id="IPR044726">
    <property type="entry name" value="ABCC_6TM_D2"/>
</dbReference>
<dbReference type="InterPro" id="IPR036640">
    <property type="entry name" value="ABC1_TM_sf"/>
</dbReference>
<dbReference type="InterPro" id="IPR027417">
    <property type="entry name" value="P-loop_NTPase"/>
</dbReference>
<dbReference type="FunFam" id="3.40.50.300:FF:000074">
    <property type="entry name" value="Multidrug resistance-associated protein 5 isoform 1"/>
    <property type="match status" value="1"/>
</dbReference>
<evidence type="ECO:0000256" key="1">
    <source>
        <dbReference type="ARBA" id="ARBA00004128"/>
    </source>
</evidence>
<dbReference type="CDD" id="cd18580">
    <property type="entry name" value="ABC_6TM_ABCC_D2"/>
    <property type="match status" value="1"/>
</dbReference>
<dbReference type="GO" id="GO:0016887">
    <property type="term" value="F:ATP hydrolysis activity"/>
    <property type="evidence" value="ECO:0007669"/>
    <property type="project" value="InterPro"/>
</dbReference>
<dbReference type="PANTHER" id="PTHR24223">
    <property type="entry name" value="ATP-BINDING CASSETTE SUB-FAMILY C"/>
    <property type="match status" value="1"/>
</dbReference>
<dbReference type="Gene3D" id="1.20.1560.10">
    <property type="entry name" value="ABC transporter type 1, transmembrane domain"/>
    <property type="match status" value="2"/>
</dbReference>
<dbReference type="InterPro" id="IPR003439">
    <property type="entry name" value="ABC_transporter-like_ATP-bd"/>
</dbReference>
<evidence type="ECO:0000256" key="3">
    <source>
        <dbReference type="ARBA" id="ARBA00022448"/>
    </source>
</evidence>
<reference evidence="13" key="1">
    <citation type="submission" date="2022-07" db="EMBL/GenBank/DDBJ databases">
        <title>Phylogenomic reconstructions and comparative analyses of Kickxellomycotina fungi.</title>
        <authorList>
            <person name="Reynolds N.K."/>
            <person name="Stajich J.E."/>
            <person name="Barry K."/>
            <person name="Grigoriev I.V."/>
            <person name="Crous P."/>
            <person name="Smith M.E."/>
        </authorList>
    </citation>
    <scope>NUCLEOTIDE SEQUENCE</scope>
    <source>
        <strain evidence="13">NBRC 105413</strain>
    </source>
</reference>
<dbReference type="AlphaFoldDB" id="A0A9W8CK78"/>
<feature type="domain" description="ABC transporter" evidence="11">
    <location>
        <begin position="866"/>
        <end position="1100"/>
    </location>
</feature>
<comment type="subcellular location">
    <subcellularLocation>
        <location evidence="1">Vacuole membrane</location>
        <topology evidence="1">Multi-pass membrane protein</topology>
    </subcellularLocation>
</comment>
<sequence length="1106" mass="122864">MPGFSAAIYNKTIKLSNDSRQRHSTGGIVTYMSIDAFRISDFLGNYSHDAWSGPLLIVLSLYFLHQTIGWSMLAGVAVMVFSIPTSSHQSRKMHALSKQLMSYRDTRMRIMDEVLSGIKVVKLYAWESSFVKHINDVREFLELATIRKYGILQAMFSFFMTLVPFAVSFTTFGVYSIFDGISRGPLTPQLMFVSLTLFNMLRSPLAKCASVVPNLLEAMVSFQRIYNFLVAEEIDFLNVEHMPYDRESSLSSHEDVLVSVDNGTFKWSAFDENPSVSNVNIRCKRTELVAVVGTVGSGKSSLVSAILGEMVKCSGNVSISGSIAYVPQQPWIVNATLRDNILLGKLFDPDLYFRVIEACALSPDLESLPARDLTEIGEKGINLSGGQKARVSLARAVYANADIYILDDPLAAVDSHVGKHIFKHVLGPCGMLKSRARILVTNVVQCLFETDHILMLRNGSVVEQGLSPNKVQNDPVATANSAASADNAANTDIHACPGHMTTTEIIHKGKVEWSIYRTYAYACGLRNISAFTAVLVSASVCSILANVWLMHWSASSESKSKSDSYSDDALSDIVSTAQNSAIYYLTIYGALGVLSAALNLLQSFLLWAKCSLKASKTLHNNLLNGVLHSPMSFFDITPVGRITNRFSSDVRGCDESLPRSISAMVTSIVGVASAVVVICFTMPIMLALVIPLFLAYRYLQQRYLFCIREIRRLELANKSPIYSHYQETINGLSTVRAYGQQSRFVHRNEEHLERFSRVYYAYLGLIRWLRMRLLFIGNIVILFTAVFSVFMLHWYGYGSAAVVGLSITYALDMINALGWSIRLYTEVENMMIQLERMVEYSHLPSEAPGIIKNCRPEESWPSQGMVEFKNYSSRYRENLDLVLKNISFCVLPNQKIGIVGRTGAGKSSISLALFRVIEAAGGQILVDGEDISRYGLYDVRSRLSIIPQDPMLFKGTVRKNLDPFGNYSDIDIWAALDNAHLADTIHAKDGGLDFEVAQGGENFSAGQRQLICLARALLRHAKVLILDEATAAIDNQTDKVIQQVIRSKFMDCTVLTIAHRLNTVMDSDMILVIDQGTVTEYDTPSNLLAKKSSMFAKLVEEANLRT</sequence>
<feature type="transmembrane region" description="Helical" evidence="10">
    <location>
        <begin position="773"/>
        <end position="795"/>
    </location>
</feature>
<feature type="transmembrane region" description="Helical" evidence="10">
    <location>
        <begin position="581"/>
        <end position="601"/>
    </location>
</feature>
<evidence type="ECO:0000256" key="4">
    <source>
        <dbReference type="ARBA" id="ARBA00022692"/>
    </source>
</evidence>
<keyword evidence="6" id="KW-0547">Nucleotide-binding</keyword>
<dbReference type="GO" id="GO:0000329">
    <property type="term" value="C:fungal-type vacuole membrane"/>
    <property type="evidence" value="ECO:0007669"/>
    <property type="project" value="UniProtKB-ARBA"/>
</dbReference>
<dbReference type="GO" id="GO:0140359">
    <property type="term" value="F:ABC-type transporter activity"/>
    <property type="evidence" value="ECO:0007669"/>
    <property type="project" value="InterPro"/>
</dbReference>
<dbReference type="CDD" id="cd03250">
    <property type="entry name" value="ABCC_MRP_domain1"/>
    <property type="match status" value="1"/>
</dbReference>
<feature type="domain" description="ABC transmembrane type-1" evidence="12">
    <location>
        <begin position="535"/>
        <end position="829"/>
    </location>
</feature>
<dbReference type="InterPro" id="IPR044746">
    <property type="entry name" value="ABCC_6TM_D1"/>
</dbReference>
<dbReference type="Gene3D" id="3.40.50.300">
    <property type="entry name" value="P-loop containing nucleotide triphosphate hydrolases"/>
    <property type="match status" value="2"/>
</dbReference>
<evidence type="ECO:0000256" key="8">
    <source>
        <dbReference type="ARBA" id="ARBA00022989"/>
    </source>
</evidence>
<name>A0A9W8CK78_9FUNG</name>
<keyword evidence="3" id="KW-0813">Transport</keyword>
<keyword evidence="7" id="KW-0067">ATP-binding</keyword>
<dbReference type="PROSITE" id="PS50929">
    <property type="entry name" value="ABC_TM1F"/>
    <property type="match status" value="2"/>
</dbReference>
<evidence type="ECO:0000256" key="10">
    <source>
        <dbReference type="SAM" id="Phobius"/>
    </source>
</evidence>